<sequence>MEADLSRGAVATMSRHQGEGLRPVLQVVDAPRIVGSSAAAAALVLSDGAHLLRGLLPASLNHLIAGGALRRGSVVRVLEYVCSYIQNQRVIIVIQLEILQVECALIGNPTIYEANATQLDDVSAQNIVDAKMQQLSLNNDHQNQNLNFAVSTTGWVFGSLGNACGSPLAPSYLLSPPMSMDGTRVPRNESPLRITPINALSPYQVRWRIKARVTAKTDLKHFTNTRGPGKVFSFDLLDVEGGEVRATCFSLQAEQCFDLIEVDRMYLISEGSLKPAQKEV</sequence>
<evidence type="ECO:0008006" key="10">
    <source>
        <dbReference type="Google" id="ProtNLM"/>
    </source>
</evidence>
<dbReference type="GO" id="GO:0006260">
    <property type="term" value="P:DNA replication"/>
    <property type="evidence" value="ECO:0007669"/>
    <property type="project" value="InterPro"/>
</dbReference>
<reference evidence="8" key="1">
    <citation type="submission" date="2020-07" db="EMBL/GenBank/DDBJ databases">
        <title>Genome sequence and genetic diversity analysis of an under-domesticated orphan crop, white fonio (Digitaria exilis).</title>
        <authorList>
            <person name="Bennetzen J.L."/>
            <person name="Chen S."/>
            <person name="Ma X."/>
            <person name="Wang X."/>
            <person name="Yssel A.E.J."/>
            <person name="Chaluvadi S.R."/>
            <person name="Johnson M."/>
            <person name="Gangashetty P."/>
            <person name="Hamidou F."/>
            <person name="Sanogo M.D."/>
            <person name="Zwaenepoel A."/>
            <person name="Wallace J."/>
            <person name="Van De Peer Y."/>
            <person name="Van Deynze A."/>
        </authorList>
    </citation>
    <scope>NUCLEOTIDE SEQUENCE</scope>
    <source>
        <tissue evidence="8">Leaves</tissue>
    </source>
</reference>
<keyword evidence="9" id="KW-1185">Reference proteome</keyword>
<dbReference type="InterPro" id="IPR012340">
    <property type="entry name" value="NA-bd_OB-fold"/>
</dbReference>
<dbReference type="InterPro" id="IPR004365">
    <property type="entry name" value="NA-bd_OB_tRNA"/>
</dbReference>
<dbReference type="FunFam" id="2.40.50.140:FF:000041">
    <property type="entry name" value="Replication protein A subunit"/>
    <property type="match status" value="1"/>
</dbReference>
<evidence type="ECO:0000256" key="5">
    <source>
        <dbReference type="ARBA" id="ARBA00023125"/>
    </source>
</evidence>
<keyword evidence="2" id="KW-0479">Metal-binding</keyword>
<evidence type="ECO:0000256" key="1">
    <source>
        <dbReference type="ARBA" id="ARBA00005690"/>
    </source>
</evidence>
<evidence type="ECO:0000313" key="8">
    <source>
        <dbReference type="EMBL" id="KAF8725643.1"/>
    </source>
</evidence>
<dbReference type="Gene3D" id="2.40.50.140">
    <property type="entry name" value="Nucleic acid-binding proteins"/>
    <property type="match status" value="2"/>
</dbReference>
<dbReference type="Pfam" id="PF04057">
    <property type="entry name" value="Rep-A_N"/>
    <property type="match status" value="1"/>
</dbReference>
<evidence type="ECO:0000313" key="9">
    <source>
        <dbReference type="Proteomes" id="UP000636709"/>
    </source>
</evidence>
<keyword evidence="5" id="KW-0238">DNA-binding</keyword>
<gene>
    <name evidence="8" type="ORF">HU200_020185</name>
</gene>
<name>A0A835KD51_9POAL</name>
<dbReference type="AlphaFoldDB" id="A0A835KD51"/>
<proteinExistence type="inferred from homology"/>
<feature type="domain" description="OB" evidence="6">
    <location>
        <begin position="207"/>
        <end position="277"/>
    </location>
</feature>
<comment type="similarity">
    <text evidence="1">Belongs to the replication factor A protein 1 family.</text>
</comment>
<dbReference type="EMBL" id="JACEFO010001653">
    <property type="protein sequence ID" value="KAF8725643.1"/>
    <property type="molecule type" value="Genomic_DNA"/>
</dbReference>
<keyword evidence="3" id="KW-0863">Zinc-finger</keyword>
<evidence type="ECO:0000256" key="4">
    <source>
        <dbReference type="ARBA" id="ARBA00022833"/>
    </source>
</evidence>
<evidence type="ECO:0000256" key="2">
    <source>
        <dbReference type="ARBA" id="ARBA00022723"/>
    </source>
</evidence>
<dbReference type="SUPFAM" id="SSF50249">
    <property type="entry name" value="Nucleic acid-binding proteins"/>
    <property type="match status" value="2"/>
</dbReference>
<dbReference type="Proteomes" id="UP000636709">
    <property type="component" value="Unassembled WGS sequence"/>
</dbReference>
<dbReference type="CDD" id="cd04474">
    <property type="entry name" value="RPA1_DBD_A"/>
    <property type="match status" value="1"/>
</dbReference>
<dbReference type="GO" id="GO:0003677">
    <property type="term" value="F:DNA binding"/>
    <property type="evidence" value="ECO:0007669"/>
    <property type="project" value="UniProtKB-KW"/>
</dbReference>
<evidence type="ECO:0000259" key="7">
    <source>
        <dbReference type="Pfam" id="PF04057"/>
    </source>
</evidence>
<protein>
    <recommendedName>
        <fullName evidence="10">Replication protein A 70 kDa DNA-binding subunit</fullName>
    </recommendedName>
</protein>
<feature type="domain" description="Replication factor-A protein 1 N-terminal" evidence="7">
    <location>
        <begin position="5"/>
        <end position="100"/>
    </location>
</feature>
<dbReference type="Pfam" id="PF01336">
    <property type="entry name" value="tRNA_anti-codon"/>
    <property type="match status" value="1"/>
</dbReference>
<dbReference type="GO" id="GO:0005634">
    <property type="term" value="C:nucleus"/>
    <property type="evidence" value="ECO:0007669"/>
    <property type="project" value="InterPro"/>
</dbReference>
<keyword evidence="4" id="KW-0862">Zinc</keyword>
<dbReference type="OrthoDB" id="692221at2759"/>
<accession>A0A835KD51</accession>
<comment type="caution">
    <text evidence="8">The sequence shown here is derived from an EMBL/GenBank/DDBJ whole genome shotgun (WGS) entry which is preliminary data.</text>
</comment>
<evidence type="ECO:0000256" key="3">
    <source>
        <dbReference type="ARBA" id="ARBA00022771"/>
    </source>
</evidence>
<dbReference type="GO" id="GO:0008270">
    <property type="term" value="F:zinc ion binding"/>
    <property type="evidence" value="ECO:0007669"/>
    <property type="project" value="UniProtKB-KW"/>
</dbReference>
<evidence type="ECO:0000259" key="6">
    <source>
        <dbReference type="Pfam" id="PF01336"/>
    </source>
</evidence>
<dbReference type="InterPro" id="IPR007199">
    <property type="entry name" value="Rep_factor-A_N"/>
</dbReference>
<organism evidence="8 9">
    <name type="scientific">Digitaria exilis</name>
    <dbReference type="NCBI Taxonomy" id="1010633"/>
    <lineage>
        <taxon>Eukaryota</taxon>
        <taxon>Viridiplantae</taxon>
        <taxon>Streptophyta</taxon>
        <taxon>Embryophyta</taxon>
        <taxon>Tracheophyta</taxon>
        <taxon>Spermatophyta</taxon>
        <taxon>Magnoliopsida</taxon>
        <taxon>Liliopsida</taxon>
        <taxon>Poales</taxon>
        <taxon>Poaceae</taxon>
        <taxon>PACMAD clade</taxon>
        <taxon>Panicoideae</taxon>
        <taxon>Panicodae</taxon>
        <taxon>Paniceae</taxon>
        <taxon>Anthephorinae</taxon>
        <taxon>Digitaria</taxon>
    </lineage>
</organism>